<sequence length="326" mass="34559">MKKWIITIIIAVIVIGGASWYFLQNKKNQQPVMAATSTATVQKGKLDVKVSGSGSISSSSSQDVKATEMDEIDEVLVSKNDTVTKGDELITFTDGSDPIVAPITGTITSLDVASGDKTSDGQVIAHITNYKKLETTIKIDELDISDIKVGQSAEITASAFPDETFKGKVTNVAKEGEATNGVSTFDVTVNINEPKKLKVGMSTEANILTASKGNALYIPVEAVHSNGDKKYVVIPQTDNQDQEHSSSSRVEIKTGIHNDTYIEVTNGLSKGQQVELPAIVKSSSTTNEKMRGMGEGGMMNGNFPGMNQNGGTGPMNRNNGNGGGRP</sequence>
<dbReference type="PANTHER" id="PTHR32347:SF14">
    <property type="entry name" value="EFFLUX SYSTEM COMPONENT YKNX-RELATED"/>
    <property type="match status" value="1"/>
</dbReference>
<dbReference type="Gene3D" id="2.40.50.100">
    <property type="match status" value="1"/>
</dbReference>
<evidence type="ECO:0000313" key="9">
    <source>
        <dbReference type="Proteomes" id="UP000595691"/>
    </source>
</evidence>
<evidence type="ECO:0000256" key="3">
    <source>
        <dbReference type="ARBA" id="ARBA00023054"/>
    </source>
</evidence>
<evidence type="ECO:0000256" key="5">
    <source>
        <dbReference type="SAM" id="Phobius"/>
    </source>
</evidence>
<feature type="region of interest" description="Disordered" evidence="4">
    <location>
        <begin position="305"/>
        <end position="326"/>
    </location>
</feature>
<dbReference type="RefSeq" id="WP_202777435.1">
    <property type="nucleotide sequence ID" value="NZ_CP065425.1"/>
</dbReference>
<dbReference type="InterPro" id="IPR006143">
    <property type="entry name" value="RND_pump_MFP"/>
</dbReference>
<keyword evidence="5" id="KW-1133">Transmembrane helix</keyword>
<dbReference type="Gene3D" id="2.40.420.20">
    <property type="match status" value="1"/>
</dbReference>
<keyword evidence="5" id="KW-0812">Transmembrane</keyword>
<proteinExistence type="inferred from homology"/>
<dbReference type="InterPro" id="IPR058627">
    <property type="entry name" value="MdtA-like_C"/>
</dbReference>
<reference evidence="8 9" key="1">
    <citation type="submission" date="2020-11" db="EMBL/GenBank/DDBJ databases">
        <title>Taxonomic evaluation of the Bacillus sporothermodurans group of bacteria based on whole genome sequences.</title>
        <authorList>
            <person name="Fiedler G."/>
            <person name="Herbstmann A.-D."/>
            <person name="Doll E."/>
            <person name="Wenning M."/>
            <person name="Brinks E."/>
            <person name="Kabisch J."/>
            <person name="Breitenwieser F."/>
            <person name="Lappann M."/>
            <person name="Boehnlein C."/>
            <person name="Franz C."/>
        </authorList>
    </citation>
    <scope>NUCLEOTIDE SEQUENCE [LARGE SCALE GENOMIC DNA]</scope>
    <source>
        <strain evidence="8 9">JCM 19841</strain>
    </source>
</reference>
<dbReference type="SUPFAM" id="SSF51230">
    <property type="entry name" value="Single hybrid motif"/>
    <property type="match status" value="1"/>
</dbReference>
<dbReference type="Pfam" id="PF25990">
    <property type="entry name" value="Beta-barrel_YknX"/>
    <property type="match status" value="1"/>
</dbReference>
<dbReference type="InterPro" id="IPR058636">
    <property type="entry name" value="Beta-barrel_YknX"/>
</dbReference>
<evidence type="ECO:0000256" key="1">
    <source>
        <dbReference type="ARBA" id="ARBA00004196"/>
    </source>
</evidence>
<dbReference type="Pfam" id="PF25967">
    <property type="entry name" value="RND-MFP_C"/>
    <property type="match status" value="1"/>
</dbReference>
<dbReference type="PANTHER" id="PTHR32347">
    <property type="entry name" value="EFFLUX SYSTEM COMPONENT YKNX-RELATED"/>
    <property type="match status" value="1"/>
</dbReference>
<keyword evidence="9" id="KW-1185">Reference proteome</keyword>
<feature type="domain" description="YknX-like beta-barrel" evidence="7">
    <location>
        <begin position="138"/>
        <end position="207"/>
    </location>
</feature>
<organism evidence="8 9">
    <name type="scientific">Heyndrickxia vini</name>
    <dbReference type="NCBI Taxonomy" id="1476025"/>
    <lineage>
        <taxon>Bacteria</taxon>
        <taxon>Bacillati</taxon>
        <taxon>Bacillota</taxon>
        <taxon>Bacilli</taxon>
        <taxon>Bacillales</taxon>
        <taxon>Bacillaceae</taxon>
        <taxon>Heyndrickxia</taxon>
    </lineage>
</organism>
<accession>A0ABX7E0A4</accession>
<dbReference type="NCBIfam" id="TIGR01730">
    <property type="entry name" value="RND_mfp"/>
    <property type="match status" value="1"/>
</dbReference>
<gene>
    <name evidence="8" type="ORF">I5776_16510</name>
</gene>
<comment type="similarity">
    <text evidence="2">Belongs to the membrane fusion protein (MFP) (TC 8.A.1) family.</text>
</comment>
<dbReference type="EMBL" id="CP065425">
    <property type="protein sequence ID" value="QQZ08624.1"/>
    <property type="molecule type" value="Genomic_DNA"/>
</dbReference>
<protein>
    <submittedName>
        <fullName evidence="8">Efflux RND transporter periplasmic adaptor subunit</fullName>
    </submittedName>
</protein>
<evidence type="ECO:0000313" key="8">
    <source>
        <dbReference type="EMBL" id="QQZ08624.1"/>
    </source>
</evidence>
<dbReference type="InterPro" id="IPR011053">
    <property type="entry name" value="Single_hybrid_motif"/>
</dbReference>
<feature type="transmembrane region" description="Helical" evidence="5">
    <location>
        <begin position="5"/>
        <end position="23"/>
    </location>
</feature>
<evidence type="ECO:0000259" key="7">
    <source>
        <dbReference type="Pfam" id="PF25990"/>
    </source>
</evidence>
<dbReference type="Gene3D" id="2.40.30.170">
    <property type="match status" value="1"/>
</dbReference>
<comment type="subcellular location">
    <subcellularLocation>
        <location evidence="1">Cell envelope</location>
    </subcellularLocation>
</comment>
<evidence type="ECO:0000256" key="4">
    <source>
        <dbReference type="SAM" id="MobiDB-lite"/>
    </source>
</evidence>
<evidence type="ECO:0000256" key="2">
    <source>
        <dbReference type="ARBA" id="ARBA00009477"/>
    </source>
</evidence>
<keyword evidence="5" id="KW-0472">Membrane</keyword>
<dbReference type="Proteomes" id="UP000595691">
    <property type="component" value="Chromosome"/>
</dbReference>
<evidence type="ECO:0000259" key="6">
    <source>
        <dbReference type="Pfam" id="PF25967"/>
    </source>
</evidence>
<feature type="domain" description="Multidrug resistance protein MdtA-like C-terminal permuted SH3" evidence="6">
    <location>
        <begin position="214"/>
        <end position="274"/>
    </location>
</feature>
<keyword evidence="3" id="KW-0175">Coiled coil</keyword>
<name>A0ABX7E0A4_9BACI</name>
<dbReference type="InterPro" id="IPR050465">
    <property type="entry name" value="UPF0194_transport"/>
</dbReference>